<dbReference type="Pfam" id="PF07715">
    <property type="entry name" value="Plug"/>
    <property type="match status" value="1"/>
</dbReference>
<keyword evidence="13" id="KW-1185">Reference proteome</keyword>
<keyword evidence="5 9" id="KW-0798">TonB box</keyword>
<evidence type="ECO:0000256" key="8">
    <source>
        <dbReference type="PROSITE-ProRule" id="PRU01360"/>
    </source>
</evidence>
<dbReference type="RefSeq" id="WP_207825302.1">
    <property type="nucleotide sequence ID" value="NZ_CP062006.1"/>
</dbReference>
<keyword evidence="6 8" id="KW-0472">Membrane</keyword>
<dbReference type="PROSITE" id="PS52016">
    <property type="entry name" value="TONB_DEPENDENT_REC_3"/>
    <property type="match status" value="1"/>
</dbReference>
<dbReference type="PANTHER" id="PTHR30069">
    <property type="entry name" value="TONB-DEPENDENT OUTER MEMBRANE RECEPTOR"/>
    <property type="match status" value="1"/>
</dbReference>
<proteinExistence type="inferred from homology"/>
<dbReference type="Pfam" id="PF00593">
    <property type="entry name" value="TonB_dep_Rec_b-barrel"/>
    <property type="match status" value="1"/>
</dbReference>
<reference evidence="12 13" key="1">
    <citation type="submission" date="2020-09" db="EMBL/GenBank/DDBJ databases">
        <title>Brevundimonas sp. LVF1 isolated from an oligotrophic pond in Goettingen, Germany.</title>
        <authorList>
            <person name="Friedrich I."/>
            <person name="Klassen A."/>
            <person name="Neubauer H."/>
            <person name="Schneider D."/>
            <person name="Hertel R."/>
            <person name="Daniel R."/>
        </authorList>
    </citation>
    <scope>NUCLEOTIDE SEQUENCE [LARGE SCALE GENOMIC DNA]</scope>
    <source>
        <strain evidence="12 13">LVF1</strain>
    </source>
</reference>
<keyword evidence="4 8" id="KW-0812">Transmembrane</keyword>
<evidence type="ECO:0000313" key="12">
    <source>
        <dbReference type="EMBL" id="QTC88239.1"/>
    </source>
</evidence>
<evidence type="ECO:0000256" key="5">
    <source>
        <dbReference type="ARBA" id="ARBA00023077"/>
    </source>
</evidence>
<evidence type="ECO:0000256" key="4">
    <source>
        <dbReference type="ARBA" id="ARBA00022692"/>
    </source>
</evidence>
<accession>A0ABX7SKN5</accession>
<dbReference type="InterPro" id="IPR037066">
    <property type="entry name" value="Plug_dom_sf"/>
</dbReference>
<dbReference type="InterPro" id="IPR012910">
    <property type="entry name" value="Plug_dom"/>
</dbReference>
<dbReference type="Proteomes" id="UP000663942">
    <property type="component" value="Chromosome"/>
</dbReference>
<comment type="subcellular location">
    <subcellularLocation>
        <location evidence="1 8">Cell outer membrane</location>
        <topology evidence="1 8">Multi-pass membrane protein</topology>
    </subcellularLocation>
</comment>
<gene>
    <name evidence="12" type="ORF">IFE19_02190</name>
</gene>
<keyword evidence="12" id="KW-0675">Receptor</keyword>
<evidence type="ECO:0000256" key="3">
    <source>
        <dbReference type="ARBA" id="ARBA00022452"/>
    </source>
</evidence>
<organism evidence="12 13">
    <name type="scientific">Brevundimonas pondensis</name>
    <dbReference type="NCBI Taxonomy" id="2774189"/>
    <lineage>
        <taxon>Bacteria</taxon>
        <taxon>Pseudomonadati</taxon>
        <taxon>Pseudomonadota</taxon>
        <taxon>Alphaproteobacteria</taxon>
        <taxon>Caulobacterales</taxon>
        <taxon>Caulobacteraceae</taxon>
        <taxon>Brevundimonas</taxon>
    </lineage>
</organism>
<dbReference type="InterPro" id="IPR000531">
    <property type="entry name" value="Beta-barrel_TonB"/>
</dbReference>
<dbReference type="InterPro" id="IPR036942">
    <property type="entry name" value="Beta-barrel_TonB_sf"/>
</dbReference>
<evidence type="ECO:0000256" key="2">
    <source>
        <dbReference type="ARBA" id="ARBA00022448"/>
    </source>
</evidence>
<evidence type="ECO:0000256" key="6">
    <source>
        <dbReference type="ARBA" id="ARBA00023136"/>
    </source>
</evidence>
<comment type="similarity">
    <text evidence="8 9">Belongs to the TonB-dependent receptor family.</text>
</comment>
<name>A0ABX7SKN5_9CAUL</name>
<evidence type="ECO:0000259" key="10">
    <source>
        <dbReference type="Pfam" id="PF00593"/>
    </source>
</evidence>
<protein>
    <submittedName>
        <fullName evidence="12">TonB-dependent receptor</fullName>
    </submittedName>
</protein>
<evidence type="ECO:0000256" key="9">
    <source>
        <dbReference type="RuleBase" id="RU003357"/>
    </source>
</evidence>
<keyword evidence="2 8" id="KW-0813">Transport</keyword>
<dbReference type="InterPro" id="IPR039426">
    <property type="entry name" value="TonB-dep_rcpt-like"/>
</dbReference>
<dbReference type="Gene3D" id="2.40.170.20">
    <property type="entry name" value="TonB-dependent receptor, beta-barrel domain"/>
    <property type="match status" value="1"/>
</dbReference>
<sequence>MLQDTPPAPPITTLDEVIVTAARLPPAAGEAAFSVIRLGEETLSIATRLDETLATVPAVSLFRRTSSLAANPTTQGISLRAIAPSGAGRTLVALDGVPLNDPFGGWVIWSQVPTESIQSLDVVRGAGAGPYGAGALTGVIQLRERERGGVLDASVSERGGARLAGSGGVDAGPARLTGSVLYETSDGYVPVRGAAAGAADRPLDLEARSAALRADLPLGQAALSLRAAAYEEDRGSGLAGARATASGHVLSATAARRPTEGDYGWRLQAWRRTSNLANTSVAVASDRATTTPANDQYETPATGWGLNAALRRAERQIGGGRLEWEVGADARFNEGETRERFRYMGGAFTRDRIAGGETAVAGVYGEGSLETGPWLVAGGLRLDGWRNENGRRLERDRATGAATLDEVDPERSGEVVSARLAARRMIGGGWATRAAAYSGFRPATLNELHRPFRVGNDLTEANAALVPETLQGVEAGLAFEGPLSALTATLFWNRIEDAVVNVTIGQGPATFPRAGFVPAGGVLRQRQNAGTIEATGLEISARQALRGGLDLSGAVSITDARVDGGSAAPQLTGLRPAQAPIWSATAGIDWRASERLSLSARARYESRRFEDDLNSRVLGAAVTADVRADWRVNDTASLWLAVDNLFDAEVEVSETGNGVEGFGPPRSLSVGLRLTY</sequence>
<evidence type="ECO:0000259" key="11">
    <source>
        <dbReference type="Pfam" id="PF07715"/>
    </source>
</evidence>
<evidence type="ECO:0000256" key="1">
    <source>
        <dbReference type="ARBA" id="ARBA00004571"/>
    </source>
</evidence>
<feature type="domain" description="TonB-dependent receptor plug" evidence="11">
    <location>
        <begin position="46"/>
        <end position="139"/>
    </location>
</feature>
<evidence type="ECO:0000313" key="13">
    <source>
        <dbReference type="Proteomes" id="UP000663942"/>
    </source>
</evidence>
<evidence type="ECO:0000256" key="7">
    <source>
        <dbReference type="ARBA" id="ARBA00023237"/>
    </source>
</evidence>
<dbReference type="EMBL" id="CP062006">
    <property type="protein sequence ID" value="QTC88239.1"/>
    <property type="molecule type" value="Genomic_DNA"/>
</dbReference>
<feature type="domain" description="TonB-dependent receptor-like beta-barrel" evidence="10">
    <location>
        <begin position="259"/>
        <end position="645"/>
    </location>
</feature>
<keyword evidence="7 8" id="KW-0998">Cell outer membrane</keyword>
<keyword evidence="3 8" id="KW-1134">Transmembrane beta strand</keyword>
<dbReference type="Gene3D" id="2.170.130.10">
    <property type="entry name" value="TonB-dependent receptor, plug domain"/>
    <property type="match status" value="1"/>
</dbReference>
<dbReference type="SUPFAM" id="SSF56935">
    <property type="entry name" value="Porins"/>
    <property type="match status" value="1"/>
</dbReference>
<dbReference type="PANTHER" id="PTHR30069:SF37">
    <property type="entry name" value="FERRIC VIBRIOBACTIN RECEPTOR VIUA"/>
    <property type="match status" value="1"/>
</dbReference>